<dbReference type="Gene3D" id="2.60.40.1880">
    <property type="entry name" value="Invasion associated locus B (IalB) protein"/>
    <property type="match status" value="1"/>
</dbReference>
<evidence type="ECO:0000313" key="3">
    <source>
        <dbReference type="Proteomes" id="UP001431634"/>
    </source>
</evidence>
<protein>
    <submittedName>
        <fullName evidence="2">Invasion associated locus B family protein</fullName>
    </submittedName>
</protein>
<sequence>MKKILLSSVFICLFAPNNNQAFAQEKSNNTPNNSAASSPITVNRQVGSWQVHCAYPNPNEMNKQKNNSQGCIAQQSLMVKGKDDKQTPVASLLLEKVRDNQNPTKINPFRLTIITPLGFSLQQPMTISIDHGIQKNLPWITCTTNGCLASANIDSSLQKSLETNKMAHLVVHRVNKTTVTINFNIADLHKVLISMDELINKKAQ</sequence>
<evidence type="ECO:0000256" key="1">
    <source>
        <dbReference type="SAM" id="SignalP"/>
    </source>
</evidence>
<dbReference type="EMBL" id="JASBAO010000001">
    <property type="protein sequence ID" value="MDI2090162.1"/>
    <property type="molecule type" value="Genomic_DNA"/>
</dbReference>
<reference evidence="2" key="1">
    <citation type="submission" date="2023-05" db="EMBL/GenBank/DDBJ databases">
        <title>Whole genome sequence of Commensalibacter sp.</title>
        <authorList>
            <person name="Charoenyingcharoen P."/>
            <person name="Yukphan P."/>
        </authorList>
    </citation>
    <scope>NUCLEOTIDE SEQUENCE</scope>
    <source>
        <strain evidence="2">TBRC 16381</strain>
    </source>
</reference>
<keyword evidence="3" id="KW-1185">Reference proteome</keyword>
<accession>A0ABT6PZ80</accession>
<feature type="chain" id="PRO_5046508948" evidence="1">
    <location>
        <begin position="24"/>
        <end position="204"/>
    </location>
</feature>
<organism evidence="2 3">
    <name type="scientific">Commensalibacter oyaizuii</name>
    <dbReference type="NCBI Taxonomy" id="3043873"/>
    <lineage>
        <taxon>Bacteria</taxon>
        <taxon>Pseudomonadati</taxon>
        <taxon>Pseudomonadota</taxon>
        <taxon>Alphaproteobacteria</taxon>
        <taxon>Acetobacterales</taxon>
        <taxon>Acetobacteraceae</taxon>
    </lineage>
</organism>
<name>A0ABT6PZ80_9PROT</name>
<dbReference type="Proteomes" id="UP001431634">
    <property type="component" value="Unassembled WGS sequence"/>
</dbReference>
<dbReference type="Pfam" id="PF06776">
    <property type="entry name" value="IalB"/>
    <property type="match status" value="1"/>
</dbReference>
<dbReference type="InterPro" id="IPR038696">
    <property type="entry name" value="IalB_sf"/>
</dbReference>
<dbReference type="InterPro" id="IPR010642">
    <property type="entry name" value="Invasion_prot_B"/>
</dbReference>
<comment type="caution">
    <text evidence="2">The sequence shown here is derived from an EMBL/GenBank/DDBJ whole genome shotgun (WGS) entry which is preliminary data.</text>
</comment>
<proteinExistence type="predicted"/>
<gene>
    <name evidence="2" type="ORF">QJV27_01995</name>
</gene>
<dbReference type="RefSeq" id="WP_281447313.1">
    <property type="nucleotide sequence ID" value="NZ_JASBAO010000001.1"/>
</dbReference>
<evidence type="ECO:0000313" key="2">
    <source>
        <dbReference type="EMBL" id="MDI2090162.1"/>
    </source>
</evidence>
<feature type="signal peptide" evidence="1">
    <location>
        <begin position="1"/>
        <end position="23"/>
    </location>
</feature>
<keyword evidence="1" id="KW-0732">Signal</keyword>